<organism evidence="1 2">
    <name type="scientific">Hymenobacter sedentarius</name>
    <dbReference type="NCBI Taxonomy" id="1411621"/>
    <lineage>
        <taxon>Bacteria</taxon>
        <taxon>Pseudomonadati</taxon>
        <taxon>Bacteroidota</taxon>
        <taxon>Cytophagia</taxon>
        <taxon>Cytophagales</taxon>
        <taxon>Hymenobacteraceae</taxon>
        <taxon>Hymenobacter</taxon>
    </lineage>
</organism>
<evidence type="ECO:0000313" key="2">
    <source>
        <dbReference type="Proteomes" id="UP000059542"/>
    </source>
</evidence>
<reference evidence="1 2" key="1">
    <citation type="submission" date="2015-12" db="EMBL/GenBank/DDBJ databases">
        <authorList>
            <person name="Shamseldin A."/>
            <person name="Moawad H."/>
            <person name="Abd El-Rahim W.M."/>
            <person name="Sadowsky M.J."/>
        </authorList>
    </citation>
    <scope>NUCLEOTIDE SEQUENCE [LARGE SCALE GENOMIC DNA]</scope>
    <source>
        <strain evidence="1 2">DG5B</strain>
    </source>
</reference>
<gene>
    <name evidence="1" type="ORF">AUC43_03100</name>
</gene>
<dbReference type="AlphaFoldDB" id="A0A0U4ATX2"/>
<sequence length="142" mass="15760">MIPTPPLPLLQLTPRPDLGILMGRWGFQPGPAQLPAAYEELARVGLREKCCFWLQDIRRRTLNDPQTTQWLLTDFFPDMAAQLGARLCVAYLVGPDLHQQIVTGPAFAPIDSYTGQPFVVGFFGDEGEAISWLTAQQEAAHP</sequence>
<accession>A0A0U4ATX2</accession>
<dbReference type="KEGG" id="hyg:AUC43_03100"/>
<proteinExistence type="predicted"/>
<dbReference type="EMBL" id="CP013909">
    <property type="protein sequence ID" value="ALW84173.1"/>
    <property type="molecule type" value="Genomic_DNA"/>
</dbReference>
<protein>
    <recommendedName>
        <fullName evidence="3">STAS/SEC14 domain-containing protein</fullName>
    </recommendedName>
</protein>
<name>A0A0U4ATX2_9BACT</name>
<dbReference type="Proteomes" id="UP000059542">
    <property type="component" value="Chromosome"/>
</dbReference>
<dbReference type="STRING" id="1411621.AUC43_03100"/>
<evidence type="ECO:0000313" key="1">
    <source>
        <dbReference type="EMBL" id="ALW84173.1"/>
    </source>
</evidence>
<keyword evidence="2" id="KW-1185">Reference proteome</keyword>
<dbReference type="RefSeq" id="WP_068189836.1">
    <property type="nucleotide sequence ID" value="NZ_CP013909.1"/>
</dbReference>
<evidence type="ECO:0008006" key="3">
    <source>
        <dbReference type="Google" id="ProtNLM"/>
    </source>
</evidence>
<dbReference type="OrthoDB" id="884362at2"/>